<evidence type="ECO:0000259" key="2">
    <source>
        <dbReference type="Pfam" id="PF22891"/>
    </source>
</evidence>
<accession>A0A9R0IZ40</accession>
<dbReference type="InterPro" id="IPR055211">
    <property type="entry name" value="KH_PNO1_2nd"/>
</dbReference>
<dbReference type="SUPFAM" id="SSF54791">
    <property type="entry name" value="Eukaryotic type KH-domain (KH-domain type I)"/>
    <property type="match status" value="1"/>
</dbReference>
<evidence type="ECO:0000313" key="4">
    <source>
        <dbReference type="RefSeq" id="XP_021858016.1"/>
    </source>
</evidence>
<dbReference type="Proteomes" id="UP000813463">
    <property type="component" value="Chromosome 4"/>
</dbReference>
<dbReference type="GO" id="GO:0005634">
    <property type="term" value="C:nucleus"/>
    <property type="evidence" value="ECO:0000318"/>
    <property type="project" value="GO_Central"/>
</dbReference>
<dbReference type="AlphaFoldDB" id="A0A9R0IZ40"/>
<name>A0A9R0IZ40_SPIOL</name>
<dbReference type="OrthoDB" id="1932641at2759"/>
<reference evidence="4" key="2">
    <citation type="submission" date="2025-08" db="UniProtKB">
        <authorList>
            <consortium name="RefSeq"/>
        </authorList>
    </citation>
    <scope>IDENTIFICATION</scope>
    <source>
        <tissue evidence="4">Leaf</tissue>
    </source>
</reference>
<dbReference type="GO" id="GO:0003723">
    <property type="term" value="F:RNA binding"/>
    <property type="evidence" value="ECO:0007669"/>
    <property type="project" value="UniProtKB-KW"/>
</dbReference>
<protein>
    <recommendedName>
        <fullName evidence="2">PNO1 second type I KH domain-containing protein</fullName>
    </recommendedName>
</protein>
<dbReference type="PANTHER" id="PTHR12826">
    <property type="entry name" value="RIBONUCLEASE Y"/>
    <property type="match status" value="1"/>
</dbReference>
<dbReference type="GeneID" id="110797232"/>
<organism evidence="3 4">
    <name type="scientific">Spinacia oleracea</name>
    <name type="common">Spinach</name>
    <dbReference type="NCBI Taxonomy" id="3562"/>
    <lineage>
        <taxon>Eukaryota</taxon>
        <taxon>Viridiplantae</taxon>
        <taxon>Streptophyta</taxon>
        <taxon>Embryophyta</taxon>
        <taxon>Tracheophyta</taxon>
        <taxon>Spermatophyta</taxon>
        <taxon>Magnoliopsida</taxon>
        <taxon>eudicotyledons</taxon>
        <taxon>Gunneridae</taxon>
        <taxon>Pentapetalae</taxon>
        <taxon>Caryophyllales</taxon>
        <taxon>Chenopodiaceae</taxon>
        <taxon>Chenopodioideae</taxon>
        <taxon>Anserineae</taxon>
        <taxon>Spinacia</taxon>
    </lineage>
</organism>
<sequence>MELPRKPTFQPIQPNNVSDSAELQFCFVPVPPNRRKPLQKAWKTQIYEPIRNEMKIDIRMNLVAKRVELKTMINTPDISNLYKCSSYVQAFMLCFEPEQVREAFFRYDNLDMSSLDIQDVKRTLKGDHLIRAIGRICGKSGKIKFMIENATKTRIVFAGNKIHFVGTHDGIKIAKDCVCRVIMGSPAAKIASRLRTITARASERF</sequence>
<dbReference type="InterPro" id="IPR036612">
    <property type="entry name" value="KH_dom_type_1_sf"/>
</dbReference>
<evidence type="ECO:0000256" key="1">
    <source>
        <dbReference type="ARBA" id="ARBA00022884"/>
    </source>
</evidence>
<keyword evidence="3" id="KW-1185">Reference proteome</keyword>
<dbReference type="KEGG" id="soe:110797232"/>
<dbReference type="RefSeq" id="XP_021858016.1">
    <property type="nucleotide sequence ID" value="XM_022002324.2"/>
</dbReference>
<reference evidence="3" key="1">
    <citation type="journal article" date="2021" name="Nat. Commun.">
        <title>Genomic analyses provide insights into spinach domestication and the genetic basis of agronomic traits.</title>
        <authorList>
            <person name="Cai X."/>
            <person name="Sun X."/>
            <person name="Xu C."/>
            <person name="Sun H."/>
            <person name="Wang X."/>
            <person name="Ge C."/>
            <person name="Zhang Z."/>
            <person name="Wang Q."/>
            <person name="Fei Z."/>
            <person name="Jiao C."/>
            <person name="Wang Q."/>
        </authorList>
    </citation>
    <scope>NUCLEOTIDE SEQUENCE [LARGE SCALE GENOMIC DNA]</scope>
    <source>
        <strain evidence="3">cv. Varoflay</strain>
    </source>
</reference>
<keyword evidence="1" id="KW-0694">RNA-binding</keyword>
<dbReference type="Gene3D" id="3.30.1370.10">
    <property type="entry name" value="K Homology domain, type 1"/>
    <property type="match status" value="1"/>
</dbReference>
<evidence type="ECO:0000313" key="3">
    <source>
        <dbReference type="Proteomes" id="UP000813463"/>
    </source>
</evidence>
<proteinExistence type="predicted"/>
<feature type="domain" description="PNO1 second type I KH" evidence="2">
    <location>
        <begin position="115"/>
        <end position="198"/>
    </location>
</feature>
<dbReference type="Pfam" id="PF22891">
    <property type="entry name" value="KH_PNO1_2nd"/>
    <property type="match status" value="1"/>
</dbReference>
<gene>
    <name evidence="4" type="primary">LOC110797232</name>
</gene>
<dbReference type="PANTHER" id="PTHR12826:SF13">
    <property type="entry name" value="RNA-BINDING PROTEIN PNO1"/>
    <property type="match status" value="1"/>
</dbReference>